<dbReference type="EMBL" id="ML978126">
    <property type="protein sequence ID" value="KAF2098571.1"/>
    <property type="molecule type" value="Genomic_DNA"/>
</dbReference>
<sequence length="248" mass="26208">MLEFVDATIRASTGNTPHRRCNNDGRQHAANREQSGGSGKAINHLVAIDCTQHRKAAPDRSASGTGAAESARKVIAIALAVERMAGRALVAPPSSTGRHPTHPDLRKRLTTFPSDATCLLTSLLHARSGLPISISRCCLSALLLPAKGALRSAMADPLRALDGARCSNAALSRTTKLTTAPGGAEVVLECTAYRDLHLHVRHQCCWSAPLVPVFGASALTTLREPHPSALSCPDVHPIHFDASTRPGH</sequence>
<evidence type="ECO:0000256" key="1">
    <source>
        <dbReference type="SAM" id="MobiDB-lite"/>
    </source>
</evidence>
<name>A0A9P4IB09_9PEZI</name>
<accession>A0A9P4IB09</accession>
<organism evidence="2 3">
    <name type="scientific">Rhizodiscina lignyota</name>
    <dbReference type="NCBI Taxonomy" id="1504668"/>
    <lineage>
        <taxon>Eukaryota</taxon>
        <taxon>Fungi</taxon>
        <taxon>Dikarya</taxon>
        <taxon>Ascomycota</taxon>
        <taxon>Pezizomycotina</taxon>
        <taxon>Dothideomycetes</taxon>
        <taxon>Pleosporomycetidae</taxon>
        <taxon>Aulographales</taxon>
        <taxon>Rhizodiscinaceae</taxon>
        <taxon>Rhizodiscina</taxon>
    </lineage>
</organism>
<reference evidence="2" key="1">
    <citation type="journal article" date="2020" name="Stud. Mycol.">
        <title>101 Dothideomycetes genomes: a test case for predicting lifestyles and emergence of pathogens.</title>
        <authorList>
            <person name="Haridas S."/>
            <person name="Albert R."/>
            <person name="Binder M."/>
            <person name="Bloem J."/>
            <person name="Labutti K."/>
            <person name="Salamov A."/>
            <person name="Andreopoulos B."/>
            <person name="Baker S."/>
            <person name="Barry K."/>
            <person name="Bills G."/>
            <person name="Bluhm B."/>
            <person name="Cannon C."/>
            <person name="Castanera R."/>
            <person name="Culley D."/>
            <person name="Daum C."/>
            <person name="Ezra D."/>
            <person name="Gonzalez J."/>
            <person name="Henrissat B."/>
            <person name="Kuo A."/>
            <person name="Liang C."/>
            <person name="Lipzen A."/>
            <person name="Lutzoni F."/>
            <person name="Magnuson J."/>
            <person name="Mondo S."/>
            <person name="Nolan M."/>
            <person name="Ohm R."/>
            <person name="Pangilinan J."/>
            <person name="Park H.-J."/>
            <person name="Ramirez L."/>
            <person name="Alfaro M."/>
            <person name="Sun H."/>
            <person name="Tritt A."/>
            <person name="Yoshinaga Y."/>
            <person name="Zwiers L.-H."/>
            <person name="Turgeon B."/>
            <person name="Goodwin S."/>
            <person name="Spatafora J."/>
            <person name="Crous P."/>
            <person name="Grigoriev I."/>
        </authorList>
    </citation>
    <scope>NUCLEOTIDE SEQUENCE</scope>
    <source>
        <strain evidence="2">CBS 133067</strain>
    </source>
</reference>
<feature type="region of interest" description="Disordered" evidence="1">
    <location>
        <begin position="10"/>
        <end position="38"/>
    </location>
</feature>
<evidence type="ECO:0000313" key="2">
    <source>
        <dbReference type="EMBL" id="KAF2098571.1"/>
    </source>
</evidence>
<gene>
    <name evidence="2" type="ORF">NA57DRAFT_56228</name>
</gene>
<comment type="caution">
    <text evidence="2">The sequence shown here is derived from an EMBL/GenBank/DDBJ whole genome shotgun (WGS) entry which is preliminary data.</text>
</comment>
<evidence type="ECO:0000313" key="3">
    <source>
        <dbReference type="Proteomes" id="UP000799772"/>
    </source>
</evidence>
<proteinExistence type="predicted"/>
<feature type="compositionally biased region" description="Basic and acidic residues" evidence="1">
    <location>
        <begin position="21"/>
        <end position="31"/>
    </location>
</feature>
<dbReference type="Proteomes" id="UP000799772">
    <property type="component" value="Unassembled WGS sequence"/>
</dbReference>
<dbReference type="AlphaFoldDB" id="A0A9P4IB09"/>
<keyword evidence="3" id="KW-1185">Reference proteome</keyword>
<protein>
    <submittedName>
        <fullName evidence="2">Uncharacterized protein</fullName>
    </submittedName>
</protein>